<accession>A0AAW8TC20</accession>
<name>A0AAW8TC20_9ENTE</name>
<sequence>MTMIMTARFVEWSYITSRMSAQNAKGNGLSMKSVRPLMKVQGNSTKNIAKVSGVHQKVGRKIYD</sequence>
<dbReference type="RefSeq" id="WP_311817098.1">
    <property type="nucleotide sequence ID" value="NZ_JARPXG010000072.1"/>
</dbReference>
<proteinExistence type="predicted"/>
<organism evidence="1 2">
    <name type="scientific">Enterococcus raffinosus</name>
    <dbReference type="NCBI Taxonomy" id="71452"/>
    <lineage>
        <taxon>Bacteria</taxon>
        <taxon>Bacillati</taxon>
        <taxon>Bacillota</taxon>
        <taxon>Bacilli</taxon>
        <taxon>Lactobacillales</taxon>
        <taxon>Enterococcaceae</taxon>
        <taxon>Enterococcus</taxon>
    </lineage>
</organism>
<comment type="caution">
    <text evidence="1">The sequence shown here is derived from an EMBL/GenBank/DDBJ whole genome shotgun (WGS) entry which is preliminary data.</text>
</comment>
<protein>
    <submittedName>
        <fullName evidence="1">Uncharacterized protein</fullName>
    </submittedName>
</protein>
<dbReference type="Proteomes" id="UP001254770">
    <property type="component" value="Unassembled WGS sequence"/>
</dbReference>
<gene>
    <name evidence="1" type="ORF">P7D69_13390</name>
</gene>
<dbReference type="EMBL" id="JARPXL010000014">
    <property type="protein sequence ID" value="MDT2545339.1"/>
    <property type="molecule type" value="Genomic_DNA"/>
</dbReference>
<evidence type="ECO:0000313" key="1">
    <source>
        <dbReference type="EMBL" id="MDT2545339.1"/>
    </source>
</evidence>
<dbReference type="AlphaFoldDB" id="A0AAW8TC20"/>
<evidence type="ECO:0000313" key="2">
    <source>
        <dbReference type="Proteomes" id="UP001254770"/>
    </source>
</evidence>
<reference evidence="1" key="1">
    <citation type="submission" date="2023-03" db="EMBL/GenBank/DDBJ databases">
        <authorList>
            <person name="Shen W."/>
            <person name="Cai J."/>
        </authorList>
    </citation>
    <scope>NUCLEOTIDE SEQUENCE</scope>
    <source>
        <strain evidence="1">Y15</strain>
    </source>
</reference>